<sequence>MTLLALEICSRSLQTLRLLACGGSTPPPIVSTATRRSGSSCLAALTLKVTAGHWLGPPSSLFCILMIGSGSVIRSVLLSGMVRGHASTGRFACSALNLENGFN</sequence>
<name>A0A1B2EWC8_9HYPH</name>
<dbReference type="EMBL" id="CP016619">
    <property type="protein sequence ID" value="ANY84254.1"/>
    <property type="molecule type" value="Genomic_DNA"/>
</dbReference>
<evidence type="ECO:0000313" key="1">
    <source>
        <dbReference type="EMBL" id="ANY84254.1"/>
    </source>
</evidence>
<dbReference type="AlphaFoldDB" id="A0A1B2EWC8"/>
<dbReference type="KEGG" id="moc:BB934_39190"/>
<proteinExistence type="predicted"/>
<geneLocation type="plasmid" evidence="1">
    <name>unnamed2</name>
</geneLocation>
<organism evidence="1">
    <name type="scientific">Microvirga ossetica</name>
    <dbReference type="NCBI Taxonomy" id="1882682"/>
    <lineage>
        <taxon>Bacteria</taxon>
        <taxon>Pseudomonadati</taxon>
        <taxon>Pseudomonadota</taxon>
        <taxon>Alphaproteobacteria</taxon>
        <taxon>Hyphomicrobiales</taxon>
        <taxon>Methylobacteriaceae</taxon>
        <taxon>Microvirga</taxon>
    </lineage>
</organism>
<gene>
    <name evidence="1" type="ORF">BB934_39190</name>
</gene>
<keyword evidence="1" id="KW-0614">Plasmid</keyword>
<accession>A0A1B2EWC8</accession>
<reference evidence="1" key="1">
    <citation type="submission" date="2016-07" db="EMBL/GenBank/DDBJ databases">
        <title>Microvirga ossetica sp. nov. a new species of rhizobia isolated from root nodules of the legume species Vicia alpestris Steven originated from North Ossetia region in the Caucasus.</title>
        <authorList>
            <person name="Safronova V.I."/>
            <person name="Kuznetsova I.G."/>
            <person name="Sazanova A.L."/>
            <person name="Belimov A."/>
            <person name="Andronov E."/>
            <person name="Osledkin Y.S."/>
            <person name="Onishchuk O.P."/>
            <person name="Kurchak O.N."/>
            <person name="Shaposhnikov A.I."/>
            <person name="Willems A."/>
            <person name="Tikhonovich I.A."/>
        </authorList>
    </citation>
    <scope>NUCLEOTIDE SEQUENCE [LARGE SCALE GENOMIC DNA]</scope>
    <source>
        <strain evidence="1">V5/3M</strain>
        <plasmid evidence="1">unnamed2</plasmid>
    </source>
</reference>
<protein>
    <submittedName>
        <fullName evidence="1">Uncharacterized protein</fullName>
    </submittedName>
</protein>